<name>A0ABV6TCY9_9ACTN</name>
<dbReference type="RefSeq" id="WP_394316206.1">
    <property type="nucleotide sequence ID" value="NZ_JBHMQV010000001.1"/>
</dbReference>
<keyword evidence="3" id="KW-1185">Reference proteome</keyword>
<protein>
    <submittedName>
        <fullName evidence="2">Uncharacterized protein</fullName>
    </submittedName>
</protein>
<evidence type="ECO:0000313" key="2">
    <source>
        <dbReference type="EMBL" id="MFC0842340.1"/>
    </source>
</evidence>
<proteinExistence type="predicted"/>
<evidence type="ECO:0000256" key="1">
    <source>
        <dbReference type="SAM" id="MobiDB-lite"/>
    </source>
</evidence>
<comment type="caution">
    <text evidence="2">The sequence shown here is derived from an EMBL/GenBank/DDBJ whole genome shotgun (WGS) entry which is preliminary data.</text>
</comment>
<accession>A0ABV6TCY9</accession>
<dbReference type="Proteomes" id="UP001589887">
    <property type="component" value="Unassembled WGS sequence"/>
</dbReference>
<reference evidence="2 3" key="1">
    <citation type="submission" date="2024-09" db="EMBL/GenBank/DDBJ databases">
        <authorList>
            <person name="Sun Q."/>
            <person name="Mori K."/>
        </authorList>
    </citation>
    <scope>NUCLEOTIDE SEQUENCE [LARGE SCALE GENOMIC DNA]</scope>
    <source>
        <strain evidence="2 3">JCM 4557</strain>
    </source>
</reference>
<feature type="region of interest" description="Disordered" evidence="1">
    <location>
        <begin position="40"/>
        <end position="61"/>
    </location>
</feature>
<dbReference type="EMBL" id="JBHMQV010000001">
    <property type="protein sequence ID" value="MFC0842340.1"/>
    <property type="molecule type" value="Genomic_DNA"/>
</dbReference>
<sequence length="61" mass="6575">MWAVVPGPPWIPAPGMLVKDTARGRLGKAVAWDGQTRVVTLVPPDGGEPWETDAFRPAVRP</sequence>
<evidence type="ECO:0000313" key="3">
    <source>
        <dbReference type="Proteomes" id="UP001589887"/>
    </source>
</evidence>
<gene>
    <name evidence="2" type="ORF">ACFH04_01110</name>
</gene>
<organism evidence="2 3">
    <name type="scientific">Streptomyces noboritoensis</name>
    <dbReference type="NCBI Taxonomy" id="67337"/>
    <lineage>
        <taxon>Bacteria</taxon>
        <taxon>Bacillati</taxon>
        <taxon>Actinomycetota</taxon>
        <taxon>Actinomycetes</taxon>
        <taxon>Kitasatosporales</taxon>
        <taxon>Streptomycetaceae</taxon>
        <taxon>Streptomyces</taxon>
    </lineage>
</organism>